<comment type="caution">
    <text evidence="5">The sequence shown here is derived from an EMBL/GenBank/DDBJ whole genome shotgun (WGS) entry which is preliminary data.</text>
</comment>
<dbReference type="AlphaFoldDB" id="A0A9P1BFE3"/>
<protein>
    <recommendedName>
        <fullName evidence="8">Endonuclease/exonuclease/phosphatase domain-containing protein</fullName>
    </recommendedName>
</protein>
<reference evidence="6" key="2">
    <citation type="submission" date="2024-04" db="EMBL/GenBank/DDBJ databases">
        <authorList>
            <person name="Chen Y."/>
            <person name="Shah S."/>
            <person name="Dougan E. K."/>
            <person name="Thang M."/>
            <person name="Chan C."/>
        </authorList>
    </citation>
    <scope>NUCLEOTIDE SEQUENCE [LARGE SCALE GENOMIC DNA]</scope>
</reference>
<evidence type="ECO:0000313" key="6">
    <source>
        <dbReference type="EMBL" id="CAL1125075.1"/>
    </source>
</evidence>
<evidence type="ECO:0000256" key="2">
    <source>
        <dbReference type="SAM" id="SignalP"/>
    </source>
</evidence>
<keyword evidence="7" id="KW-1185">Reference proteome</keyword>
<gene>
    <name evidence="5" type="ORF">C1SCF055_LOCUS290</name>
</gene>
<dbReference type="EMBL" id="CAMXCT010000001">
    <property type="protein sequence ID" value="CAI3971700.1"/>
    <property type="molecule type" value="Genomic_DNA"/>
</dbReference>
<keyword evidence="1" id="KW-0472">Membrane</keyword>
<name>A0A9P1BFE3_9DINO</name>
<dbReference type="SUPFAM" id="SSF56219">
    <property type="entry name" value="DNase I-like"/>
    <property type="match status" value="1"/>
</dbReference>
<dbReference type="PANTHER" id="PTHR42834:SF1">
    <property type="entry name" value="ENDONUCLEASE_EXONUCLEASE_PHOSPHATASE FAMILY PROTEIN (AFU_ORTHOLOGUE AFUA_3G09210)"/>
    <property type="match status" value="1"/>
</dbReference>
<dbReference type="EMBL" id="CAMXCT020000001">
    <property type="protein sequence ID" value="CAL1125075.1"/>
    <property type="molecule type" value="Genomic_DNA"/>
</dbReference>
<feature type="domain" description="Endonuclease/exonuclease/phosphatase" evidence="4">
    <location>
        <begin position="155"/>
        <end position="352"/>
    </location>
</feature>
<dbReference type="InterPro" id="IPR036691">
    <property type="entry name" value="Endo/exonu/phosph_ase_sf"/>
</dbReference>
<evidence type="ECO:0008006" key="8">
    <source>
        <dbReference type="Google" id="ProtNLM"/>
    </source>
</evidence>
<dbReference type="InterPro" id="IPR005135">
    <property type="entry name" value="Endo/exonuclease/phosphatase"/>
</dbReference>
<proteinExistence type="predicted"/>
<dbReference type="GO" id="GO:0003824">
    <property type="term" value="F:catalytic activity"/>
    <property type="evidence" value="ECO:0007669"/>
    <property type="project" value="InterPro"/>
</dbReference>
<dbReference type="Proteomes" id="UP001152797">
    <property type="component" value="Unassembled WGS sequence"/>
</dbReference>
<dbReference type="Pfam" id="PF07589">
    <property type="entry name" value="PEP-CTERM"/>
    <property type="match status" value="1"/>
</dbReference>
<dbReference type="Pfam" id="PF19580">
    <property type="entry name" value="Exo_endo_phos_3"/>
    <property type="match status" value="1"/>
</dbReference>
<dbReference type="InterPro" id="IPR013424">
    <property type="entry name" value="Ice-binding_C"/>
</dbReference>
<dbReference type="EMBL" id="CAMXCT030000001">
    <property type="protein sequence ID" value="CAL4759012.1"/>
    <property type="molecule type" value="Genomic_DNA"/>
</dbReference>
<evidence type="ECO:0000259" key="3">
    <source>
        <dbReference type="Pfam" id="PF07589"/>
    </source>
</evidence>
<evidence type="ECO:0000259" key="4">
    <source>
        <dbReference type="Pfam" id="PF19580"/>
    </source>
</evidence>
<dbReference type="PROSITE" id="PS51257">
    <property type="entry name" value="PROKAR_LIPOPROTEIN"/>
    <property type="match status" value="1"/>
</dbReference>
<accession>A0A9P1BFE3</accession>
<keyword evidence="2" id="KW-0732">Signal</keyword>
<keyword evidence="1" id="KW-1133">Transmembrane helix</keyword>
<dbReference type="Gene3D" id="3.60.10.10">
    <property type="entry name" value="Endonuclease/exonuclease/phosphatase"/>
    <property type="match status" value="1"/>
</dbReference>
<evidence type="ECO:0000313" key="7">
    <source>
        <dbReference type="Proteomes" id="UP001152797"/>
    </source>
</evidence>
<feature type="transmembrane region" description="Helical" evidence="1">
    <location>
        <begin position="645"/>
        <end position="662"/>
    </location>
</feature>
<evidence type="ECO:0000313" key="5">
    <source>
        <dbReference type="EMBL" id="CAI3971700.1"/>
    </source>
</evidence>
<organism evidence="5">
    <name type="scientific">Cladocopium goreaui</name>
    <dbReference type="NCBI Taxonomy" id="2562237"/>
    <lineage>
        <taxon>Eukaryota</taxon>
        <taxon>Sar</taxon>
        <taxon>Alveolata</taxon>
        <taxon>Dinophyceae</taxon>
        <taxon>Suessiales</taxon>
        <taxon>Symbiodiniaceae</taxon>
        <taxon>Cladocopium</taxon>
    </lineage>
</organism>
<evidence type="ECO:0000256" key="1">
    <source>
        <dbReference type="SAM" id="Phobius"/>
    </source>
</evidence>
<dbReference type="NCBIfam" id="TIGR02595">
    <property type="entry name" value="PEP_CTERM"/>
    <property type="match status" value="1"/>
</dbReference>
<keyword evidence="1" id="KW-0812">Transmembrane</keyword>
<dbReference type="PANTHER" id="PTHR42834">
    <property type="entry name" value="ENDONUCLEASE/EXONUCLEASE/PHOSPHATASE FAMILY PROTEIN (AFU_ORTHOLOGUE AFUA_3G09210)"/>
    <property type="match status" value="1"/>
</dbReference>
<feature type="domain" description="Ice-binding protein C-terminal" evidence="3">
    <location>
        <begin position="640"/>
        <end position="664"/>
    </location>
</feature>
<sequence>MRRDQVSFQRITVLFPCVVFSFVACVLSAAPPIADDEARPHLDWTDAAEVVGRTSYVSGRIVRVGHARTIHFLNFHPERRDVFKVVIFDDYMKNFPGPLEEMYEGKNVRVRGVVSTFGGSPQIQVTHPDQIEVLDELPETNFEQPKAPVAGQPLTLATFNIRNLFDDEDSPYHNDGSTRPKPREEMEDLAKMIHELNADILALQEVESRGYLERFLEVFCSDLGYQHVVHFEGNDLRGIDVALLSRVPVGAVTSHRHLRFPGSDDSIQRFRRDLLTVELMPEGAAPFEVWVVHLKSNSDGRPRAEPIRLAECRKIRELLDQRLHEDPSAKIVICGDFNDTETSDTVKTIAGAGEYALSSAWEEVPKDHRISYNMEPYRTLIDFIYWSPAMRDNYVPGSYRVLHEGMVNTIGSDHNPVVARFNMGKASVAKDFNSLSDGSTQTFDQVTSGSQLTNASSKNTNATLGMTFVTTWNDTRGETVGPVTQTSDSNDFIGVNSFAGSNSPDVSPNGTSVASGSEHNYEFNDGDGRLDLAFDAIDVSGYTNVSLSLNYWITDTGFESDDAFVVTLGDGLTTLPLLTFGETELEGNVSADNGTANWKSMLVDVSALGLGDNLSLTISVDTNSGSENIYVDDVVFTGVAVPEPSSVVLLSMGALGLIFGAVRRRRARS</sequence>
<reference evidence="5" key="1">
    <citation type="submission" date="2022-10" db="EMBL/GenBank/DDBJ databases">
        <authorList>
            <person name="Chen Y."/>
            <person name="Dougan E. K."/>
            <person name="Chan C."/>
            <person name="Rhodes N."/>
            <person name="Thang M."/>
        </authorList>
    </citation>
    <scope>NUCLEOTIDE SEQUENCE</scope>
</reference>
<feature type="signal peptide" evidence="2">
    <location>
        <begin position="1"/>
        <end position="28"/>
    </location>
</feature>
<dbReference type="OrthoDB" id="47488at2759"/>
<feature type="chain" id="PRO_5043269405" description="Endonuclease/exonuclease/phosphatase domain-containing protein" evidence="2">
    <location>
        <begin position="29"/>
        <end position="669"/>
    </location>
</feature>